<dbReference type="InterPro" id="IPR029332">
    <property type="entry name" value="PEHE_dom"/>
</dbReference>
<organism evidence="4 5">
    <name type="scientific">Littorina saxatilis</name>
    <dbReference type="NCBI Taxonomy" id="31220"/>
    <lineage>
        <taxon>Eukaryota</taxon>
        <taxon>Metazoa</taxon>
        <taxon>Spiralia</taxon>
        <taxon>Lophotrochozoa</taxon>
        <taxon>Mollusca</taxon>
        <taxon>Gastropoda</taxon>
        <taxon>Caenogastropoda</taxon>
        <taxon>Littorinimorpha</taxon>
        <taxon>Littorinoidea</taxon>
        <taxon>Littorinidae</taxon>
        <taxon>Littorina</taxon>
    </lineage>
</organism>
<dbReference type="Gene3D" id="1.20.5.170">
    <property type="match status" value="1"/>
</dbReference>
<dbReference type="PROSITE" id="PS52052">
    <property type="entry name" value="PEHE"/>
    <property type="match status" value="1"/>
</dbReference>
<dbReference type="InterPro" id="IPR026711">
    <property type="entry name" value="Msl-1"/>
</dbReference>
<keyword evidence="5" id="KW-1185">Reference proteome</keyword>
<evidence type="ECO:0000313" key="4">
    <source>
        <dbReference type="EMBL" id="KAK7109253.1"/>
    </source>
</evidence>
<evidence type="ECO:0000313" key="5">
    <source>
        <dbReference type="Proteomes" id="UP001374579"/>
    </source>
</evidence>
<evidence type="ECO:0000256" key="2">
    <source>
        <dbReference type="SAM" id="MobiDB-lite"/>
    </source>
</evidence>
<dbReference type="GO" id="GO:0003682">
    <property type="term" value="F:chromatin binding"/>
    <property type="evidence" value="ECO:0007669"/>
    <property type="project" value="TreeGrafter"/>
</dbReference>
<feature type="region of interest" description="Disordered" evidence="2">
    <location>
        <begin position="183"/>
        <end position="300"/>
    </location>
</feature>
<reference evidence="4 5" key="1">
    <citation type="submission" date="2024-02" db="EMBL/GenBank/DDBJ databases">
        <title>Chromosome-scale genome assembly of the rough periwinkle Littorina saxatilis.</title>
        <authorList>
            <person name="De Jode A."/>
            <person name="Faria R."/>
            <person name="Formenti G."/>
            <person name="Sims Y."/>
            <person name="Smith T.P."/>
            <person name="Tracey A."/>
            <person name="Wood J.M.D."/>
            <person name="Zagrodzka Z.B."/>
            <person name="Johannesson K."/>
            <person name="Butlin R.K."/>
            <person name="Leder E.H."/>
        </authorList>
    </citation>
    <scope>NUCLEOTIDE SEQUENCE [LARGE SCALE GENOMIC DNA]</scope>
    <source>
        <strain evidence="4">Snail1</strain>
        <tissue evidence="4">Muscle</tissue>
    </source>
</reference>
<comment type="caution">
    <text evidence="4">The sequence shown here is derived from an EMBL/GenBank/DDBJ whole genome shotgun (WGS) entry which is preliminary data.</text>
</comment>
<dbReference type="Proteomes" id="UP001374579">
    <property type="component" value="Unassembled WGS sequence"/>
</dbReference>
<dbReference type="Gene3D" id="6.10.250.2000">
    <property type="match status" value="1"/>
</dbReference>
<accession>A0AAN9BNH6</accession>
<dbReference type="EMBL" id="JBAMIC010000003">
    <property type="protein sequence ID" value="KAK7109253.1"/>
    <property type="molecule type" value="Genomic_DNA"/>
</dbReference>
<dbReference type="GO" id="GO:0072487">
    <property type="term" value="C:MSL complex"/>
    <property type="evidence" value="ECO:0007669"/>
    <property type="project" value="InterPro"/>
</dbReference>
<name>A0AAN9BNH6_9CAEN</name>
<dbReference type="SMART" id="SM01300">
    <property type="entry name" value="PEHE"/>
    <property type="match status" value="1"/>
</dbReference>
<feature type="compositionally biased region" description="Basic and acidic residues" evidence="2">
    <location>
        <begin position="252"/>
        <end position="270"/>
    </location>
</feature>
<feature type="compositionally biased region" description="Acidic residues" evidence="2">
    <location>
        <begin position="233"/>
        <end position="251"/>
    </location>
</feature>
<feature type="compositionally biased region" description="Basic and acidic residues" evidence="2">
    <location>
        <begin position="286"/>
        <end position="296"/>
    </location>
</feature>
<feature type="compositionally biased region" description="Acidic residues" evidence="2">
    <location>
        <begin position="271"/>
        <end position="285"/>
    </location>
</feature>
<sequence length="470" mass="53447">MTGDTMKSDFTMDSKYRSEGRLSLPRRRVTTKTAHENGDFEMELSLAIKESLKYAKEKEGQLKRVDRTSPLLNGVQTDESFSRMAGKMLSFATSSDQGQQGSEEIQQLKDLLLIHIELIQHQQELLARKDKEIRLLRNEKDTLHCRLVKAEKRVSQMKQKEDLLEAQIASAREIAAEAAVAVPEPAEKKVAKPEQSASRKRRQRQPNKLKRPGKPKRQRLESDKGSESATSVEQDESCAEDSDSSEDEDVEDSSRGEGGDSEGDGGKDEVEREDEGEDSEEDDDVKDTQDEIKDPHPAPVLRTECLYHVACCVETPPEELVEFPEEEKEVITGDLETPGWRINVLTNRYQLEGTENITDEAYQKRHQKHEMEEKRRKRWDIQRMREQRVFEKLKTQEEGAGSSAQETQPPKTFLPKLEDLTHVEILDAVAVTAFGHAVPHVEPSEFELPWDTGPSCSFTRKSHGGRGRQK</sequence>
<feature type="region of interest" description="Disordered" evidence="2">
    <location>
        <begin position="444"/>
        <end position="470"/>
    </location>
</feature>
<gene>
    <name evidence="4" type="ORF">V1264_013326</name>
</gene>
<feature type="compositionally biased region" description="Basic residues" evidence="2">
    <location>
        <begin position="460"/>
        <end position="470"/>
    </location>
</feature>
<proteinExistence type="predicted"/>
<feature type="domain" description="PEHE" evidence="3">
    <location>
        <begin position="334"/>
        <end position="450"/>
    </location>
</feature>
<feature type="compositionally biased region" description="Basic and acidic residues" evidence="2">
    <location>
        <begin position="1"/>
        <end position="20"/>
    </location>
</feature>
<feature type="region of interest" description="Disordered" evidence="2">
    <location>
        <begin position="1"/>
        <end position="35"/>
    </location>
</feature>
<feature type="compositionally biased region" description="Basic residues" evidence="2">
    <location>
        <begin position="198"/>
        <end position="217"/>
    </location>
</feature>
<evidence type="ECO:0000256" key="1">
    <source>
        <dbReference type="SAM" id="Coils"/>
    </source>
</evidence>
<feature type="coiled-coil region" evidence="1">
    <location>
        <begin position="119"/>
        <end position="174"/>
    </location>
</feature>
<dbReference type="AlphaFoldDB" id="A0AAN9BNH6"/>
<protein>
    <recommendedName>
        <fullName evidence="3">PEHE domain-containing protein</fullName>
    </recommendedName>
</protein>
<keyword evidence="1" id="KW-0175">Coiled coil</keyword>
<dbReference type="PANTHER" id="PTHR21656">
    <property type="entry name" value="MALE-SPECIFIC LETHAL-1 PROTEIN"/>
    <property type="match status" value="1"/>
</dbReference>
<dbReference type="PANTHER" id="PTHR21656:SF2">
    <property type="entry name" value="MALE-SPECIFIC LETHAL 1 HOMOLOG"/>
    <property type="match status" value="1"/>
</dbReference>
<dbReference type="Pfam" id="PF15275">
    <property type="entry name" value="PEHE"/>
    <property type="match status" value="1"/>
</dbReference>
<evidence type="ECO:0000259" key="3">
    <source>
        <dbReference type="PROSITE" id="PS52052"/>
    </source>
</evidence>